<gene>
    <name evidence="2" type="ORF">Goari_018338</name>
</gene>
<feature type="domain" description="DUF4283" evidence="1">
    <location>
        <begin position="2"/>
        <end position="48"/>
    </location>
</feature>
<dbReference type="Proteomes" id="UP000593577">
    <property type="component" value="Unassembled WGS sequence"/>
</dbReference>
<comment type="caution">
    <text evidence="2">The sequence shown here is derived from an EMBL/GenBank/DDBJ whole genome shotgun (WGS) entry which is preliminary data.</text>
</comment>
<evidence type="ECO:0000313" key="3">
    <source>
        <dbReference type="Proteomes" id="UP000593577"/>
    </source>
</evidence>
<sequence length="94" mass="10853">MQLIDLENDYYLVHFQDEGDFNKVLVGGSWVIFCQHLVVRPWSLDFSMSDNEVDVQVVWIRLPSLSESYYSNFLLRAISQAIGPMVKLDVHTSS</sequence>
<dbReference type="InterPro" id="IPR025558">
    <property type="entry name" value="DUF4283"/>
</dbReference>
<accession>A0A7J8WPQ8</accession>
<dbReference type="PANTHER" id="PTHR31286">
    <property type="entry name" value="GLYCINE-RICH CELL WALL STRUCTURAL PROTEIN 1.8-LIKE"/>
    <property type="match status" value="1"/>
</dbReference>
<dbReference type="PANTHER" id="PTHR31286:SF99">
    <property type="entry name" value="DUF4283 DOMAIN-CONTAINING PROTEIN"/>
    <property type="match status" value="1"/>
</dbReference>
<reference evidence="2 3" key="1">
    <citation type="journal article" date="2019" name="Genome Biol. Evol.">
        <title>Insights into the evolution of the New World diploid cottons (Gossypium, subgenus Houzingenia) based on genome sequencing.</title>
        <authorList>
            <person name="Grover C.E."/>
            <person name="Arick M.A. 2nd"/>
            <person name="Thrash A."/>
            <person name="Conover J.L."/>
            <person name="Sanders W.S."/>
            <person name="Peterson D.G."/>
            <person name="Frelichowski J.E."/>
            <person name="Scheffler J.A."/>
            <person name="Scheffler B.E."/>
            <person name="Wendel J.F."/>
        </authorList>
    </citation>
    <scope>NUCLEOTIDE SEQUENCE [LARGE SCALE GENOMIC DNA]</scope>
    <source>
        <strain evidence="2">185</strain>
        <tissue evidence="2">Leaf</tissue>
    </source>
</reference>
<proteinExistence type="predicted"/>
<dbReference type="InterPro" id="IPR040256">
    <property type="entry name" value="At4g02000-like"/>
</dbReference>
<dbReference type="AlphaFoldDB" id="A0A7J8WPQ8"/>
<organism evidence="2 3">
    <name type="scientific">Gossypium aridum</name>
    <name type="common">American cotton</name>
    <name type="synonym">Erioxylum aridum</name>
    <dbReference type="NCBI Taxonomy" id="34290"/>
    <lineage>
        <taxon>Eukaryota</taxon>
        <taxon>Viridiplantae</taxon>
        <taxon>Streptophyta</taxon>
        <taxon>Embryophyta</taxon>
        <taxon>Tracheophyta</taxon>
        <taxon>Spermatophyta</taxon>
        <taxon>Magnoliopsida</taxon>
        <taxon>eudicotyledons</taxon>
        <taxon>Gunneridae</taxon>
        <taxon>Pentapetalae</taxon>
        <taxon>rosids</taxon>
        <taxon>malvids</taxon>
        <taxon>Malvales</taxon>
        <taxon>Malvaceae</taxon>
        <taxon>Malvoideae</taxon>
        <taxon>Gossypium</taxon>
    </lineage>
</organism>
<dbReference type="EMBL" id="JABFAA010000002">
    <property type="protein sequence ID" value="MBA0676892.1"/>
    <property type="molecule type" value="Genomic_DNA"/>
</dbReference>
<dbReference type="Pfam" id="PF14111">
    <property type="entry name" value="DUF4283"/>
    <property type="match status" value="1"/>
</dbReference>
<protein>
    <recommendedName>
        <fullName evidence="1">DUF4283 domain-containing protein</fullName>
    </recommendedName>
</protein>
<evidence type="ECO:0000313" key="2">
    <source>
        <dbReference type="EMBL" id="MBA0676892.1"/>
    </source>
</evidence>
<name>A0A7J8WPQ8_GOSAI</name>
<keyword evidence="3" id="KW-1185">Reference proteome</keyword>
<evidence type="ECO:0000259" key="1">
    <source>
        <dbReference type="Pfam" id="PF14111"/>
    </source>
</evidence>